<dbReference type="PANTHER" id="PTHR48171">
    <property type="entry name" value="DUF946 FAMILY PROTEIN"/>
    <property type="match status" value="1"/>
</dbReference>
<dbReference type="SUPFAM" id="SSF75005">
    <property type="entry name" value="Arabinanase/levansucrase/invertase"/>
    <property type="match status" value="1"/>
</dbReference>
<dbReference type="InterPro" id="IPR036278">
    <property type="entry name" value="Sialidase_sf"/>
</dbReference>
<dbReference type="InterPro" id="IPR023296">
    <property type="entry name" value="Glyco_hydro_beta-prop_sf"/>
</dbReference>
<organism evidence="2 3">
    <name type="scientific">Sorangium cellulosum</name>
    <name type="common">Polyangium cellulosum</name>
    <dbReference type="NCBI Taxonomy" id="56"/>
    <lineage>
        <taxon>Bacteria</taxon>
        <taxon>Pseudomonadati</taxon>
        <taxon>Myxococcota</taxon>
        <taxon>Polyangia</taxon>
        <taxon>Polyangiales</taxon>
        <taxon>Polyangiaceae</taxon>
        <taxon>Sorangium</taxon>
    </lineage>
</organism>
<evidence type="ECO:0000313" key="3">
    <source>
        <dbReference type="Proteomes" id="UP000075635"/>
    </source>
</evidence>
<name>A0A150RUT5_SORCE</name>
<dbReference type="Proteomes" id="UP000075635">
    <property type="component" value="Unassembled WGS sequence"/>
</dbReference>
<protein>
    <recommendedName>
        <fullName evidence="4">Sialidase domain-containing protein</fullName>
    </recommendedName>
</protein>
<accession>A0A150RUT5</accession>
<sequence length="588" mass="65297">MSIPLDTVKAFAPIIHFHKDEQYLPCSIEHILKNGALKDWSPTPIWHQTSVVPAMIAFRDKLWMIYSEPHSSQLWVTRSSDGLEFEDAVEIQGQGTTVPGLATFNDRLWMAYARADSEIVVTSSADGLTWTAPHTIGQQTTATPALATFNNQLWMTYRDAHGTDIWVTSSADGNDWSKNFHKIGQQTRYYPALAVFRGQLWMAYSDQGSAEIWITSSADGNDWSKNFHKIGQQTGVPAMAAFKGELWMAYTGEHSSEIYVTSSADGNDWKWYQQIGQQTSVPALATLNDQLCMTYTGATNSQLWATVSDDGRVWHRPDIPNPTQQAMLNNSSTRTYVDINPSQYPGEGLTAPMYYAVQEFADHKEITYLILCAFNGPQTVYVNAFDLKCTLADYARHPGDIERVTVRLEQGPDGLVMSGMTVEAHGVSTWIDRANIQFQDRHPLVYSSLNAHGTYNYKDQNTWVIEDRVPLIAEFGDALDTNGDPGGSAKIWVPSEYRLVGLDGNGNPIGDQLWAKFRGRIGGHVENGLRDGRHFDGRGLSSTEWTFINGVDWIGKSSGLISSKLRSGDGPVGLGQRSYIGPGSSSRR</sequence>
<evidence type="ECO:0000313" key="2">
    <source>
        <dbReference type="EMBL" id="KYF83941.1"/>
    </source>
</evidence>
<dbReference type="Gene3D" id="2.115.10.20">
    <property type="entry name" value="Glycosyl hydrolase domain, family 43"/>
    <property type="match status" value="2"/>
</dbReference>
<comment type="caution">
    <text evidence="2">The sequence shown here is derived from an EMBL/GenBank/DDBJ whole genome shotgun (WGS) entry which is preliminary data.</text>
</comment>
<proteinExistence type="predicted"/>
<dbReference type="PANTHER" id="PTHR48171:SF1">
    <property type="entry name" value="VACUOLAR PROTEIN SORTING-ASSOCIATED PROTEIN 62"/>
    <property type="match status" value="1"/>
</dbReference>
<evidence type="ECO:0008006" key="4">
    <source>
        <dbReference type="Google" id="ProtNLM"/>
    </source>
</evidence>
<gene>
    <name evidence="2" type="ORF">BE17_24035</name>
</gene>
<evidence type="ECO:0000256" key="1">
    <source>
        <dbReference type="SAM" id="MobiDB-lite"/>
    </source>
</evidence>
<dbReference type="AlphaFoldDB" id="A0A150RUT5"/>
<dbReference type="EMBL" id="JEMB01002026">
    <property type="protein sequence ID" value="KYF83941.1"/>
    <property type="molecule type" value="Genomic_DNA"/>
</dbReference>
<dbReference type="SUPFAM" id="SSF50939">
    <property type="entry name" value="Sialidases"/>
    <property type="match status" value="1"/>
</dbReference>
<reference evidence="2 3" key="1">
    <citation type="submission" date="2014-02" db="EMBL/GenBank/DDBJ databases">
        <title>The small core and large imbalanced accessory genome model reveals a collaborative survival strategy of Sorangium cellulosum strains in nature.</title>
        <authorList>
            <person name="Han K."/>
            <person name="Peng R."/>
            <person name="Blom J."/>
            <person name="Li Y.-Z."/>
        </authorList>
    </citation>
    <scope>NUCLEOTIDE SEQUENCE [LARGE SCALE GENOMIC DNA]</scope>
    <source>
        <strain evidence="2 3">So0011-07</strain>
    </source>
</reference>
<dbReference type="InterPro" id="IPR009291">
    <property type="entry name" value="Vps62"/>
</dbReference>
<feature type="region of interest" description="Disordered" evidence="1">
    <location>
        <begin position="568"/>
        <end position="588"/>
    </location>
</feature>
<dbReference type="Pfam" id="PF06101">
    <property type="entry name" value="Vps62"/>
    <property type="match status" value="2"/>
</dbReference>